<name>A0ABT8KAV9_9MICO</name>
<evidence type="ECO:0000313" key="3">
    <source>
        <dbReference type="Proteomes" id="UP001174208"/>
    </source>
</evidence>
<comment type="caution">
    <text evidence="2">The sequence shown here is derived from an EMBL/GenBank/DDBJ whole genome shotgun (WGS) entry which is preliminary data.</text>
</comment>
<keyword evidence="3" id="KW-1185">Reference proteome</keyword>
<feature type="region of interest" description="Disordered" evidence="1">
    <location>
        <begin position="1"/>
        <end position="72"/>
    </location>
</feature>
<evidence type="ECO:0000256" key="1">
    <source>
        <dbReference type="SAM" id="MobiDB-lite"/>
    </source>
</evidence>
<reference evidence="2" key="1">
    <citation type="submission" date="2023-06" db="EMBL/GenBank/DDBJ databases">
        <title>MT1 and MT2 Draft Genomes of Novel Species.</title>
        <authorList>
            <person name="Venkateswaran K."/>
        </authorList>
    </citation>
    <scope>NUCLEOTIDE SEQUENCE</scope>
    <source>
        <strain evidence="2">F6_8S_P_1B</strain>
    </source>
</reference>
<accession>A0ABT8KAV9</accession>
<protein>
    <submittedName>
        <fullName evidence="2">Uncharacterized protein</fullName>
    </submittedName>
</protein>
<sequence length="481" mass="51934">MSEQQREERKLQRGEGLRPSTHEPELLPKPRRRLAERGLDERVQRKGIPFKPGEPVDQSPPTAPSPTAPGERGEVVFETYTPVTPPRGVLQPPDPTGADGERDVVLMLGNSYLSVSTDGGGSFTDVDPTAFLPAAVGRAVDQVMTYVPHRDLFAWMMQHGTDGSGDGTFRLAVAAAKDVAADVKTAWTVWDFTSSMFGAPKTATDRQDLAFDESHLYLTTNLVGKGRIVVSLSLQELAAGGALGYGYTDPLDAMYQFSCLSQQNPSNVYSVAIKDASTLQAMFFDDGAGVYSFHDITVGQFPTATDLSSKDPDGIDWLTRGVANVSASVVRGDDLWIAWDAAASGSGDSPTFKNAHVRLARVDRTSWTRLEERQVWNDDYAFAYGCLAIGPNGDVGYGVAVGGSSDYPNSCFGILGDYVVYFRDTSTATAGAGSEPRWGDYITVRPSVRDGRRFAAFGYFTVKASGGGETQSPYFLSYGRP</sequence>
<dbReference type="Proteomes" id="UP001174208">
    <property type="component" value="Unassembled WGS sequence"/>
</dbReference>
<evidence type="ECO:0000313" key="2">
    <source>
        <dbReference type="EMBL" id="MDN4614143.1"/>
    </source>
</evidence>
<dbReference type="EMBL" id="JAROCF010000001">
    <property type="protein sequence ID" value="MDN4614143.1"/>
    <property type="molecule type" value="Genomic_DNA"/>
</dbReference>
<organism evidence="2 3">
    <name type="scientific">Leifsonia williamsii</name>
    <dbReference type="NCBI Taxonomy" id="3035919"/>
    <lineage>
        <taxon>Bacteria</taxon>
        <taxon>Bacillati</taxon>
        <taxon>Actinomycetota</taxon>
        <taxon>Actinomycetes</taxon>
        <taxon>Micrococcales</taxon>
        <taxon>Microbacteriaceae</taxon>
        <taxon>Leifsonia</taxon>
    </lineage>
</organism>
<feature type="compositionally biased region" description="Basic and acidic residues" evidence="1">
    <location>
        <begin position="1"/>
        <end position="44"/>
    </location>
</feature>
<gene>
    <name evidence="2" type="ORF">P5G50_06720</name>
</gene>
<proteinExistence type="predicted"/>
<dbReference type="RefSeq" id="WP_301210597.1">
    <property type="nucleotide sequence ID" value="NZ_JAROCF010000001.1"/>
</dbReference>